<feature type="repeat" description="ANK" evidence="1">
    <location>
        <begin position="414"/>
        <end position="446"/>
    </location>
</feature>
<dbReference type="Gene3D" id="1.25.40.20">
    <property type="entry name" value="Ankyrin repeat-containing domain"/>
    <property type="match status" value="1"/>
</dbReference>
<organism evidence="2 3">
    <name type="scientific">Curvularia kusanoi</name>
    <name type="common">Cochliobolus kusanoi</name>
    <dbReference type="NCBI Taxonomy" id="90978"/>
    <lineage>
        <taxon>Eukaryota</taxon>
        <taxon>Fungi</taxon>
        <taxon>Dikarya</taxon>
        <taxon>Ascomycota</taxon>
        <taxon>Pezizomycotina</taxon>
        <taxon>Dothideomycetes</taxon>
        <taxon>Pleosporomycetidae</taxon>
        <taxon>Pleosporales</taxon>
        <taxon>Pleosporineae</taxon>
        <taxon>Pleosporaceae</taxon>
        <taxon>Curvularia</taxon>
    </lineage>
</organism>
<evidence type="ECO:0000313" key="3">
    <source>
        <dbReference type="Proteomes" id="UP000801428"/>
    </source>
</evidence>
<protein>
    <submittedName>
        <fullName evidence="2">Uncharacterized protein</fullName>
    </submittedName>
</protein>
<dbReference type="AlphaFoldDB" id="A0A9P4TIM1"/>
<dbReference type="InterPro" id="IPR036770">
    <property type="entry name" value="Ankyrin_rpt-contain_sf"/>
</dbReference>
<dbReference type="SMART" id="SM00248">
    <property type="entry name" value="ANK"/>
    <property type="match status" value="2"/>
</dbReference>
<proteinExistence type="predicted"/>
<evidence type="ECO:0000256" key="1">
    <source>
        <dbReference type="PROSITE-ProRule" id="PRU00023"/>
    </source>
</evidence>
<evidence type="ECO:0000313" key="2">
    <source>
        <dbReference type="EMBL" id="KAF3004960.1"/>
    </source>
</evidence>
<accession>A0A9P4TIM1</accession>
<name>A0A9P4TIM1_CURKU</name>
<reference evidence="2" key="1">
    <citation type="submission" date="2019-04" db="EMBL/GenBank/DDBJ databases">
        <title>Sequencing of skin fungus with MAO and IRED activity.</title>
        <authorList>
            <person name="Marsaioli A.J."/>
            <person name="Bonatto J.M.C."/>
            <person name="Reis Junior O."/>
        </authorList>
    </citation>
    <scope>NUCLEOTIDE SEQUENCE</scope>
    <source>
        <strain evidence="2">30M1</strain>
    </source>
</reference>
<dbReference type="InterPro" id="IPR002110">
    <property type="entry name" value="Ankyrin_rpt"/>
</dbReference>
<dbReference type="OrthoDB" id="341259at2759"/>
<feature type="repeat" description="ANK" evidence="1">
    <location>
        <begin position="345"/>
        <end position="377"/>
    </location>
</feature>
<keyword evidence="3" id="KW-1185">Reference proteome</keyword>
<dbReference type="PROSITE" id="PS50088">
    <property type="entry name" value="ANK_REPEAT"/>
    <property type="match status" value="2"/>
</dbReference>
<dbReference type="Proteomes" id="UP000801428">
    <property type="component" value="Unassembled WGS sequence"/>
</dbReference>
<keyword evidence="1" id="KW-0040">ANK repeat</keyword>
<dbReference type="SUPFAM" id="SSF48403">
    <property type="entry name" value="Ankyrin repeat"/>
    <property type="match status" value="1"/>
</dbReference>
<sequence length="455" mass="51467">MALLALPQELKDEILSIYVLNEFSYKVVETRLVCREFDNIISQQLIRKAVQISLEENEVRYGDQAYIRYHFAAILSFRILRRGEENCKYLQCFRYVIDAAVKEVLLLNGGSSQGLRLQYARDISKAIADNRLPRGPMPAVSELLARPFKFLETSPLRYLRILAAAIVGNTRILLETITSVGDVQQWPGVRLPSALEAAVTVNQIDTVKCIVKWTLKMVRGPSQTGNWREMRSSAESLCSALCLAISHHQDSSTEAIFGALSQPGPMGESLLLGGAETLLFQSVKYANARILCETVHYMRYRKWGSYGELTELEHSTIEEIFEACSPEFLYELILDGMFNVDNACVGHSPLWYALKFHRQDLAIVLLEQGASVNRMTLHEGCAEFAAKNIFQFGRVEFLDRMIRESKFSVNNIGLSYTPLWLALEVGRRDLAIWLLENGAEVNGYSNHRGRRVTVV</sequence>
<gene>
    <name evidence="2" type="ORF">E8E13_007881</name>
</gene>
<dbReference type="EMBL" id="SWKU01000007">
    <property type="protein sequence ID" value="KAF3004960.1"/>
    <property type="molecule type" value="Genomic_DNA"/>
</dbReference>
<comment type="caution">
    <text evidence="2">The sequence shown here is derived from an EMBL/GenBank/DDBJ whole genome shotgun (WGS) entry which is preliminary data.</text>
</comment>